<evidence type="ECO:0000313" key="2">
    <source>
        <dbReference type="EMBL" id="KAL3507334.1"/>
    </source>
</evidence>
<organism evidence="2 3">
    <name type="scientific">Cinchona calisaya</name>
    <dbReference type="NCBI Taxonomy" id="153742"/>
    <lineage>
        <taxon>Eukaryota</taxon>
        <taxon>Viridiplantae</taxon>
        <taxon>Streptophyta</taxon>
        <taxon>Embryophyta</taxon>
        <taxon>Tracheophyta</taxon>
        <taxon>Spermatophyta</taxon>
        <taxon>Magnoliopsida</taxon>
        <taxon>eudicotyledons</taxon>
        <taxon>Gunneridae</taxon>
        <taxon>Pentapetalae</taxon>
        <taxon>asterids</taxon>
        <taxon>lamiids</taxon>
        <taxon>Gentianales</taxon>
        <taxon>Rubiaceae</taxon>
        <taxon>Cinchonoideae</taxon>
        <taxon>Cinchoneae</taxon>
        <taxon>Cinchona</taxon>
    </lineage>
</organism>
<keyword evidence="3" id="KW-1185">Reference proteome</keyword>
<protein>
    <recommendedName>
        <fullName evidence="1">HAT C-terminal dimerisation domain-containing protein</fullName>
    </recommendedName>
</protein>
<dbReference type="EMBL" id="JBJUIK010000013">
    <property type="protein sequence ID" value="KAL3507334.1"/>
    <property type="molecule type" value="Genomic_DNA"/>
</dbReference>
<name>A0ABD2YLC7_9GENT</name>
<dbReference type="Pfam" id="PF05699">
    <property type="entry name" value="Dimer_Tnp_hAT"/>
    <property type="match status" value="1"/>
</dbReference>
<evidence type="ECO:0000313" key="3">
    <source>
        <dbReference type="Proteomes" id="UP001630127"/>
    </source>
</evidence>
<dbReference type="SUPFAM" id="SSF53098">
    <property type="entry name" value="Ribonuclease H-like"/>
    <property type="match status" value="1"/>
</dbReference>
<dbReference type="InterPro" id="IPR008906">
    <property type="entry name" value="HATC_C_dom"/>
</dbReference>
<sequence length="150" mass="16433">MARDILAVPTPTVASESTFSVGRMVIDESRASLLPDAIEVIQNASSPEHAEILPALMAVRISQELPLKGFALERDARVLIKEIQSDQPSLSPLGPLVEDFKALLYVTVVDANSMFLLDAKSRTLDPQRLIRAYYQDAPTINLLRAFATKG</sequence>
<dbReference type="InterPro" id="IPR012337">
    <property type="entry name" value="RNaseH-like_sf"/>
</dbReference>
<dbReference type="AlphaFoldDB" id="A0ABD2YLC7"/>
<gene>
    <name evidence="2" type="ORF">ACH5RR_032716</name>
</gene>
<reference evidence="2 3" key="1">
    <citation type="submission" date="2024-11" db="EMBL/GenBank/DDBJ databases">
        <title>A near-complete genome assembly of Cinchona calisaya.</title>
        <authorList>
            <person name="Lian D.C."/>
            <person name="Zhao X.W."/>
            <person name="Wei L."/>
        </authorList>
    </citation>
    <scope>NUCLEOTIDE SEQUENCE [LARGE SCALE GENOMIC DNA]</scope>
    <source>
        <tissue evidence="2">Nenye</tissue>
    </source>
</reference>
<proteinExistence type="predicted"/>
<accession>A0ABD2YLC7</accession>
<comment type="caution">
    <text evidence="2">The sequence shown here is derived from an EMBL/GenBank/DDBJ whole genome shotgun (WGS) entry which is preliminary data.</text>
</comment>
<feature type="domain" description="HAT C-terminal dimerisation" evidence="1">
    <location>
        <begin position="1"/>
        <end position="42"/>
    </location>
</feature>
<evidence type="ECO:0000259" key="1">
    <source>
        <dbReference type="Pfam" id="PF05699"/>
    </source>
</evidence>
<dbReference type="Proteomes" id="UP001630127">
    <property type="component" value="Unassembled WGS sequence"/>
</dbReference>